<proteinExistence type="predicted"/>
<reference evidence="2" key="1">
    <citation type="journal article" date="2019" name="Sci. Rep.">
        <title>Draft genome of Tanacetum cinerariifolium, the natural source of mosquito coil.</title>
        <authorList>
            <person name="Yamashiro T."/>
            <person name="Shiraishi A."/>
            <person name="Satake H."/>
            <person name="Nakayama K."/>
        </authorList>
    </citation>
    <scope>NUCLEOTIDE SEQUENCE</scope>
</reference>
<dbReference type="EMBL" id="BKCJ011877236">
    <property type="protein sequence ID" value="GFD60404.1"/>
    <property type="molecule type" value="Genomic_DNA"/>
</dbReference>
<accession>A0A699XWY0</accession>
<evidence type="ECO:0000313" key="2">
    <source>
        <dbReference type="EMBL" id="GFD60404.1"/>
    </source>
</evidence>
<evidence type="ECO:0000256" key="1">
    <source>
        <dbReference type="SAM" id="MobiDB-lite"/>
    </source>
</evidence>
<feature type="non-terminal residue" evidence="2">
    <location>
        <position position="1"/>
    </location>
</feature>
<feature type="region of interest" description="Disordered" evidence="1">
    <location>
        <begin position="1"/>
        <end position="81"/>
    </location>
</feature>
<name>A0A699XWY0_TANCI</name>
<dbReference type="AlphaFoldDB" id="A0A699XWY0"/>
<feature type="non-terminal residue" evidence="2">
    <location>
        <position position="81"/>
    </location>
</feature>
<comment type="caution">
    <text evidence="2">The sequence shown here is derived from an EMBL/GenBank/DDBJ whole genome shotgun (WGS) entry which is preliminary data.</text>
</comment>
<gene>
    <name evidence="2" type="ORF">Tci_932373</name>
</gene>
<organism evidence="2">
    <name type="scientific">Tanacetum cinerariifolium</name>
    <name type="common">Dalmatian daisy</name>
    <name type="synonym">Chrysanthemum cinerariifolium</name>
    <dbReference type="NCBI Taxonomy" id="118510"/>
    <lineage>
        <taxon>Eukaryota</taxon>
        <taxon>Viridiplantae</taxon>
        <taxon>Streptophyta</taxon>
        <taxon>Embryophyta</taxon>
        <taxon>Tracheophyta</taxon>
        <taxon>Spermatophyta</taxon>
        <taxon>Magnoliopsida</taxon>
        <taxon>eudicotyledons</taxon>
        <taxon>Gunneridae</taxon>
        <taxon>Pentapetalae</taxon>
        <taxon>asterids</taxon>
        <taxon>campanulids</taxon>
        <taxon>Asterales</taxon>
        <taxon>Asteraceae</taxon>
        <taxon>Asteroideae</taxon>
        <taxon>Anthemideae</taxon>
        <taxon>Anthemidinae</taxon>
        <taxon>Tanacetum</taxon>
    </lineage>
</organism>
<protein>
    <submittedName>
        <fullName evidence="2">Uncharacterized protein</fullName>
    </submittedName>
</protein>
<feature type="compositionally biased region" description="Polar residues" evidence="1">
    <location>
        <begin position="35"/>
        <end position="47"/>
    </location>
</feature>
<sequence length="81" mass="8653">LEVPGKGKAKVTEEQVAHDLLSLQKPKKKSPADQYISQRRTSTPTGSSEHDEPSYAKLGQSESEESENVMPGADEGGQGEG</sequence>